<reference evidence="1 2" key="1">
    <citation type="submission" date="2019-10" db="EMBL/GenBank/DDBJ databases">
        <title>Assembly and Annotation for the nematode Trichostrongylus colubriformis.</title>
        <authorList>
            <person name="Martin J."/>
        </authorList>
    </citation>
    <scope>NUCLEOTIDE SEQUENCE [LARGE SCALE GENOMIC DNA]</scope>
    <source>
        <strain evidence="1">G859</strain>
        <tissue evidence="1">Whole worm</tissue>
    </source>
</reference>
<proteinExistence type="predicted"/>
<keyword evidence="2" id="KW-1185">Reference proteome</keyword>
<dbReference type="Gene3D" id="1.20.120.1100">
    <property type="match status" value="1"/>
</dbReference>
<evidence type="ECO:0000313" key="1">
    <source>
        <dbReference type="EMBL" id="KAK5982576.1"/>
    </source>
</evidence>
<gene>
    <name evidence="1" type="ORF">GCK32_018601</name>
</gene>
<protein>
    <submittedName>
        <fullName evidence="1">Uncharacterized protein</fullName>
    </submittedName>
</protein>
<sequence>SVYSADLLYKLFQLTSEDTKFLDEVATKYNKNGGFDKASYYAEIAQTNTAVHRKMELWREIIRKVEKEDPLADQFLTVLMRTARAVRFGEVHQPLESNTILESFYGMPKASQEYLERLLPPLKFLPALPY</sequence>
<feature type="non-terminal residue" evidence="1">
    <location>
        <position position="1"/>
    </location>
</feature>
<accession>A0AAN8IQV6</accession>
<dbReference type="EMBL" id="WIXE01004949">
    <property type="protein sequence ID" value="KAK5982576.1"/>
    <property type="molecule type" value="Genomic_DNA"/>
</dbReference>
<name>A0AAN8IQV6_TRICO</name>
<organism evidence="1 2">
    <name type="scientific">Trichostrongylus colubriformis</name>
    <name type="common">Black scour worm</name>
    <dbReference type="NCBI Taxonomy" id="6319"/>
    <lineage>
        <taxon>Eukaryota</taxon>
        <taxon>Metazoa</taxon>
        <taxon>Ecdysozoa</taxon>
        <taxon>Nematoda</taxon>
        <taxon>Chromadorea</taxon>
        <taxon>Rhabditida</taxon>
        <taxon>Rhabditina</taxon>
        <taxon>Rhabditomorpha</taxon>
        <taxon>Strongyloidea</taxon>
        <taxon>Trichostrongylidae</taxon>
        <taxon>Trichostrongylus</taxon>
    </lineage>
</organism>
<dbReference type="AlphaFoldDB" id="A0AAN8IQV6"/>
<comment type="caution">
    <text evidence="1">The sequence shown here is derived from an EMBL/GenBank/DDBJ whole genome shotgun (WGS) entry which is preliminary data.</text>
</comment>
<evidence type="ECO:0000313" key="2">
    <source>
        <dbReference type="Proteomes" id="UP001331761"/>
    </source>
</evidence>
<dbReference type="Proteomes" id="UP001331761">
    <property type="component" value="Unassembled WGS sequence"/>
</dbReference>